<proteinExistence type="inferred from homology"/>
<evidence type="ECO:0000259" key="2">
    <source>
        <dbReference type="Pfam" id="PF05532"/>
    </source>
</evidence>
<comment type="caution">
    <text evidence="3">The sequence shown here is derived from an EMBL/GenBank/DDBJ whole genome shotgun (WGS) entry which is preliminary data.</text>
</comment>
<evidence type="ECO:0000313" key="4">
    <source>
        <dbReference type="Proteomes" id="UP000310506"/>
    </source>
</evidence>
<dbReference type="RefSeq" id="WP_136137520.1">
    <property type="nucleotide sequence ID" value="NZ_SDGV01000022.1"/>
</dbReference>
<dbReference type="InterPro" id="IPR036629">
    <property type="entry name" value="YjbJ_sf"/>
</dbReference>
<comment type="similarity">
    <text evidence="1">Belongs to the UPF0337 (CsbD) family.</text>
</comment>
<feature type="domain" description="CsbD-like" evidence="2">
    <location>
        <begin position="33"/>
        <end position="70"/>
    </location>
</feature>
<protein>
    <submittedName>
        <fullName evidence="3">CsbD family protein</fullName>
    </submittedName>
</protein>
<name>A0A4V6RMJ4_9ENTE</name>
<accession>A0A4V6RMJ4</accession>
<dbReference type="SUPFAM" id="SSF69047">
    <property type="entry name" value="Hypothetical protein YjbJ"/>
    <property type="match status" value="1"/>
</dbReference>
<evidence type="ECO:0000256" key="1">
    <source>
        <dbReference type="ARBA" id="ARBA00009129"/>
    </source>
</evidence>
<dbReference type="EMBL" id="SDGV01000022">
    <property type="protein sequence ID" value="THB60529.1"/>
    <property type="molecule type" value="Genomic_DNA"/>
</dbReference>
<dbReference type="OrthoDB" id="2143260at2"/>
<gene>
    <name evidence="3" type="ORF">ESZ54_09910</name>
</gene>
<dbReference type="Pfam" id="PF05532">
    <property type="entry name" value="CsbD"/>
    <property type="match status" value="1"/>
</dbReference>
<dbReference type="AlphaFoldDB" id="A0A4V6RMJ4"/>
<keyword evidence="4" id="KW-1185">Reference proteome</keyword>
<dbReference type="InterPro" id="IPR008462">
    <property type="entry name" value="CsbD"/>
</dbReference>
<dbReference type="Proteomes" id="UP000310506">
    <property type="component" value="Unassembled WGS sequence"/>
</dbReference>
<reference evidence="3 4" key="1">
    <citation type="submission" date="2019-01" db="EMBL/GenBank/DDBJ databases">
        <title>Vagococcus silagei sp. nov. isolated from brewer's grain.</title>
        <authorList>
            <person name="Guu J.-R."/>
        </authorList>
    </citation>
    <scope>NUCLEOTIDE SEQUENCE [LARGE SCALE GENOMIC DNA]</scope>
    <source>
        <strain evidence="3 4">2B-2</strain>
    </source>
</reference>
<sequence length="116" mass="12452">MKKTGLILGSLGAVAAFAIWKKNRKPSLNPLVIKGKVKEATGSIIGNDELKAEGKVDQFVGNSKDVLHDVAIQTSKIVDQVASSGVGDDLKGKTKEFMDRVTSTNDLKDKLQNKTN</sequence>
<evidence type="ECO:0000313" key="3">
    <source>
        <dbReference type="EMBL" id="THB60529.1"/>
    </source>
</evidence>
<organism evidence="3 4">
    <name type="scientific">Vagococcus silagei</name>
    <dbReference type="NCBI Taxonomy" id="2508885"/>
    <lineage>
        <taxon>Bacteria</taxon>
        <taxon>Bacillati</taxon>
        <taxon>Bacillota</taxon>
        <taxon>Bacilli</taxon>
        <taxon>Lactobacillales</taxon>
        <taxon>Enterococcaceae</taxon>
        <taxon>Vagococcus</taxon>
    </lineage>
</organism>
<dbReference type="Gene3D" id="1.10.1470.10">
    <property type="entry name" value="YjbJ"/>
    <property type="match status" value="1"/>
</dbReference>